<dbReference type="CDD" id="cd18790">
    <property type="entry name" value="SF2_C_UvrB"/>
    <property type="match status" value="1"/>
</dbReference>
<feature type="domain" description="Helicase C-terminal" evidence="20">
    <location>
        <begin position="948"/>
        <end position="1114"/>
    </location>
</feature>
<accession>A0ABR6MZ70</accession>
<comment type="caution">
    <text evidence="13">Lacks conserved residue(s) required for the propagation of feature annotation.</text>
</comment>
<evidence type="ECO:0000256" key="5">
    <source>
        <dbReference type="ARBA" id="ARBA00022769"/>
    </source>
</evidence>
<feature type="region of interest" description="Disordered" evidence="15">
    <location>
        <begin position="1173"/>
        <end position="1196"/>
    </location>
</feature>
<dbReference type="InterPro" id="IPR006141">
    <property type="entry name" value="Intein_N"/>
</dbReference>
<dbReference type="Pfam" id="PF13560">
    <property type="entry name" value="HTH_31"/>
    <property type="match status" value="1"/>
</dbReference>
<dbReference type="Pfam" id="PF14528">
    <property type="entry name" value="LAGLIDADG_3"/>
    <property type="match status" value="1"/>
</dbReference>
<dbReference type="InterPro" id="IPR027417">
    <property type="entry name" value="P-loop_NTPase"/>
</dbReference>
<dbReference type="PRINTS" id="PR00379">
    <property type="entry name" value="INTEIN"/>
</dbReference>
<protein>
    <recommendedName>
        <fullName evidence="12 13">UvrABC system protein B</fullName>
        <shortName evidence="13">Protein UvrB</shortName>
    </recommendedName>
    <alternativeName>
        <fullName evidence="13">Excinuclease ABC subunit B</fullName>
    </alternativeName>
</protein>
<dbReference type="PANTHER" id="PTHR24029">
    <property type="entry name" value="UVRABC SYSTEM PROTEIN B"/>
    <property type="match status" value="1"/>
</dbReference>
<keyword evidence="6" id="KW-0068">Autocatalytic cleavage</keyword>
<evidence type="ECO:0000259" key="18">
    <source>
        <dbReference type="PROSITE" id="PS50943"/>
    </source>
</evidence>
<dbReference type="SUPFAM" id="SSF46600">
    <property type="entry name" value="C-terminal UvrC-binding domain of UvrB"/>
    <property type="match status" value="1"/>
</dbReference>
<dbReference type="CDD" id="cd00093">
    <property type="entry name" value="HTH_XRE"/>
    <property type="match status" value="1"/>
</dbReference>
<comment type="function">
    <text evidence="13">The UvrABC repair system catalyzes the recognition and processing of DNA lesions. A damage recognition complex composed of 2 UvrA and 2 UvrB subunits scans DNA for abnormalities. Upon binding of the UvrA(2)B(2) complex to a putative damaged site, the DNA wraps around one UvrB monomer. DNA wrap is dependent on ATP binding by UvrB and probably causes local melting of the DNA helix, facilitating insertion of UvrB beta-hairpin between the DNA strands. Then UvrB probes one DNA strand for the presence of a lesion. If a lesion is found the UvrA subunits dissociate and the UvrB-DNA preincision complex is formed. This complex is subsequently bound by UvrC and the second UvrB is released. If no lesion is found, the DNA wraps around the other UvrB subunit that will check the other stand for damage.</text>
</comment>
<evidence type="ECO:0000256" key="13">
    <source>
        <dbReference type="HAMAP-Rule" id="MF_00204"/>
    </source>
</evidence>
<dbReference type="SMART" id="SM00306">
    <property type="entry name" value="HintN"/>
    <property type="match status" value="1"/>
</dbReference>
<evidence type="ECO:0000256" key="15">
    <source>
        <dbReference type="SAM" id="MobiDB-lite"/>
    </source>
</evidence>
<dbReference type="InterPro" id="IPR027434">
    <property type="entry name" value="Homing_endonucl"/>
</dbReference>
<dbReference type="Gene3D" id="1.10.260.40">
    <property type="entry name" value="lambda repressor-like DNA-binding domains"/>
    <property type="match status" value="1"/>
</dbReference>
<keyword evidence="3 13" id="KW-0547">Nucleotide-binding</keyword>
<name>A0ABR6MZ70_9DEIO</name>
<dbReference type="Gene3D" id="2.170.16.10">
    <property type="entry name" value="Hedgehog/Intein (Hint) domain"/>
    <property type="match status" value="1"/>
</dbReference>
<dbReference type="Gene3D" id="3.10.28.10">
    <property type="entry name" value="Homing endonucleases"/>
    <property type="match status" value="1"/>
</dbReference>
<dbReference type="NCBIfam" id="NF003673">
    <property type="entry name" value="PRK05298.1"/>
    <property type="match status" value="1"/>
</dbReference>
<keyword evidence="7 13" id="KW-0067">ATP-binding</keyword>
<dbReference type="InterPro" id="IPR014001">
    <property type="entry name" value="Helicase_ATP-bd"/>
</dbReference>
<feature type="domain" description="UVR" evidence="16">
    <location>
        <begin position="1136"/>
        <end position="1171"/>
    </location>
</feature>
<dbReference type="PANTHER" id="PTHR24029:SF0">
    <property type="entry name" value="UVRABC SYSTEM PROTEIN B"/>
    <property type="match status" value="1"/>
</dbReference>
<dbReference type="InterPro" id="IPR003587">
    <property type="entry name" value="Hint_dom_N"/>
</dbReference>
<evidence type="ECO:0000256" key="1">
    <source>
        <dbReference type="ARBA" id="ARBA00008533"/>
    </source>
</evidence>
<dbReference type="InterPro" id="IPR001943">
    <property type="entry name" value="UVR_dom"/>
</dbReference>
<dbReference type="Proteomes" id="UP000536909">
    <property type="component" value="Unassembled WGS sequence"/>
</dbReference>
<dbReference type="PROSITE" id="PS50818">
    <property type="entry name" value="INTEIN_C_TER"/>
    <property type="match status" value="1"/>
</dbReference>
<dbReference type="InterPro" id="IPR030934">
    <property type="entry name" value="Intein_C"/>
</dbReference>
<dbReference type="NCBIfam" id="TIGR01443">
    <property type="entry name" value="intein_Cterm"/>
    <property type="match status" value="1"/>
</dbReference>
<dbReference type="SUPFAM" id="SSF51294">
    <property type="entry name" value="Hedgehog/intein (Hint) domain"/>
    <property type="match status" value="1"/>
</dbReference>
<dbReference type="InterPro" id="IPR006142">
    <property type="entry name" value="INTEIN"/>
</dbReference>
<dbReference type="SUPFAM" id="SSF55608">
    <property type="entry name" value="Homing endonucleases"/>
    <property type="match status" value="1"/>
</dbReference>
<evidence type="ECO:0000256" key="9">
    <source>
        <dbReference type="ARBA" id="ARBA00023000"/>
    </source>
</evidence>
<dbReference type="Gene3D" id="4.10.860.10">
    <property type="entry name" value="UVR domain"/>
    <property type="match status" value="1"/>
</dbReference>
<dbReference type="NCBIfam" id="TIGR00631">
    <property type="entry name" value="uvrb"/>
    <property type="match status" value="1"/>
</dbReference>
<keyword evidence="4 13" id="KW-0227">DNA damage</keyword>
<dbReference type="InterPro" id="IPR001387">
    <property type="entry name" value="Cro/C1-type_HTH"/>
</dbReference>
<dbReference type="InterPro" id="IPR036844">
    <property type="entry name" value="Hint_dom_sf"/>
</dbReference>
<keyword evidence="5 13" id="KW-0228">DNA excision</keyword>
<evidence type="ECO:0000313" key="22">
    <source>
        <dbReference type="Proteomes" id="UP000536909"/>
    </source>
</evidence>
<evidence type="ECO:0000259" key="19">
    <source>
        <dbReference type="PROSITE" id="PS51192"/>
    </source>
</evidence>
<organism evidence="21 22">
    <name type="scientific">Deinococcus metallilatus</name>
    <dbReference type="NCBI Taxonomy" id="1211322"/>
    <lineage>
        <taxon>Bacteria</taxon>
        <taxon>Thermotogati</taxon>
        <taxon>Deinococcota</taxon>
        <taxon>Deinococci</taxon>
        <taxon>Deinococcales</taxon>
        <taxon>Deinococcaceae</taxon>
        <taxon>Deinococcus</taxon>
    </lineage>
</organism>
<keyword evidence="2 13" id="KW-0963">Cytoplasm</keyword>
<evidence type="ECO:0000256" key="2">
    <source>
        <dbReference type="ARBA" id="ARBA00022490"/>
    </source>
</evidence>
<evidence type="ECO:0000256" key="12">
    <source>
        <dbReference type="ARBA" id="ARBA00029504"/>
    </source>
</evidence>
<dbReference type="HAMAP" id="MF_00204">
    <property type="entry name" value="UvrB"/>
    <property type="match status" value="1"/>
</dbReference>
<keyword evidence="22" id="KW-1185">Reference proteome</keyword>
<evidence type="ECO:0000259" key="20">
    <source>
        <dbReference type="PROSITE" id="PS51194"/>
    </source>
</evidence>
<dbReference type="PROSITE" id="PS50817">
    <property type="entry name" value="INTEIN_N_TER"/>
    <property type="match status" value="1"/>
</dbReference>
<dbReference type="InterPro" id="IPR004860">
    <property type="entry name" value="LAGLIDADG_dom"/>
</dbReference>
<evidence type="ECO:0000259" key="17">
    <source>
        <dbReference type="PROSITE" id="PS50819"/>
    </source>
</evidence>
<dbReference type="SMART" id="SM00530">
    <property type="entry name" value="HTH_XRE"/>
    <property type="match status" value="1"/>
</dbReference>
<dbReference type="PROSITE" id="PS51194">
    <property type="entry name" value="HELICASE_CTER"/>
    <property type="match status" value="1"/>
</dbReference>
<dbReference type="PROSITE" id="PS50151">
    <property type="entry name" value="UVR"/>
    <property type="match status" value="1"/>
</dbReference>
<dbReference type="CDD" id="cd17916">
    <property type="entry name" value="DEXHc_UvrB"/>
    <property type="match status" value="1"/>
</dbReference>
<dbReference type="SUPFAM" id="SSF47413">
    <property type="entry name" value="lambda repressor-like DNA-binding domains"/>
    <property type="match status" value="1"/>
</dbReference>
<comment type="similarity">
    <text evidence="1 13 14">Belongs to the UvrB family.</text>
</comment>
<feature type="domain" description="HTH cro/C1-type" evidence="18">
    <location>
        <begin position="464"/>
        <end position="518"/>
    </location>
</feature>
<evidence type="ECO:0000259" key="16">
    <source>
        <dbReference type="PROSITE" id="PS50151"/>
    </source>
</evidence>
<sequence>MLRVKSDFKPSGDQPTAIRSLVDGLESGLRFQTLLGATGTGKSVAWHEPVTVEVAGHVCRLPIGGLIDGVFGKPTQDEESLELPPLEPTRVLAWDAETGRVDWRDVTALSRHRTPETLQRLTTACGRDVTVTADHSVWVLRGGQLHLIHGDAVQEGDALPVPRRVPEPGQTLTHLNTLEVLDGLPFQVSAPYAAEQDSEWRELVEAHYPQPPSKLHAIRHGKKAGRLHIPGARAAIAGGLMTLEESCVSARTADLPAALPLNAPLALLLGHYLAEGHSADRFALISVRDPEIQGQVEEALKALGAGFFRRRDGDFVLGGRVWHELLSRLLGRNAHTKHLPENFAAFPNAFLAGLLRAYFEGDGGVERNAVTAVTASKRLAGEMIEVLLRFGVWTRLREVQKKRPDGTYGTYHKLTISGAENLGHFQSEIGFLSGRKQKLLAEAVEQAGQGNTNVDLIPGVGPRLLAERERAGLSQRDVAERAGCTRTMISAIECGIRAPSAALFRRICTALGIQDAAFTGLADVHWSAIVGAEQTTPQTPFVYDFSVDGFETFLTGRGGLFVHNTYSMAKVIEETGRPALIMAPNKILTAQLASEFREFFPDAAVEFFISYYDYYQPEAYVPGKDLFIEKDAAINQEIERLRHSTTRSLLTRRDTIVVASVSCIYGLGDPAEYRALNLILKVGEKVGRDEILGRLVTMQYERNDIELAPGRFRAKGDIVEVWPSYDEQPLRIELWGEDVDRIQVVHPLTGDKLADLDATIVYPAKHYVSSAGNIERAIVTIQEELDQRLDYFKSVGKLLEAQRIKERTLYDLEMLKVLGYCSGIENYSRHIDGRAPGATPYTMLDYFPDDFITFIDESHVTVPQIGGMANGDRARKQTLVDYGFRLPSAMDNRPLNFDEFLSKTGQLVFVSATPGPFEREVSDSVADQIIRPTGLVDPPVSIHPIQGQVDDLLGRIRERAARGERVLVTTLTKRMSEDLTEYLLEKGVKARYMHSDIDSVERQVIIRDLRLGHYDVLVGINLLREGLDLPEVSLVAILDADKPGFLRSERALIQTIGRAARNVNGEVVLYGDTVTPAMQSAMEETARRREKQLAYNAEHGITPTTVVKGVRDVIRGEEVAEAADPADLGDDRDALTTQLTDLELEMWQASEDLDFERAASLRDQIRAIEAKLQGKEFKQATVPGQKQRTRRKGGVR</sequence>
<evidence type="ECO:0000256" key="3">
    <source>
        <dbReference type="ARBA" id="ARBA00022741"/>
    </source>
</evidence>
<evidence type="ECO:0000313" key="21">
    <source>
        <dbReference type="EMBL" id="MBB5297247.1"/>
    </source>
</evidence>
<keyword evidence="8 13" id="KW-0267">Excision nuclease</keyword>
<feature type="domain" description="DOD-type homing endonuclease" evidence="17">
    <location>
        <begin position="268"/>
        <end position="392"/>
    </location>
</feature>
<keyword evidence="10 13" id="KW-0234">DNA repair</keyword>
<evidence type="ECO:0000256" key="11">
    <source>
        <dbReference type="ARBA" id="ARBA00026033"/>
    </source>
</evidence>
<dbReference type="PROSITE" id="PS50819">
    <property type="entry name" value="INTEIN_ENDONUCLEASE"/>
    <property type="match status" value="1"/>
</dbReference>
<dbReference type="Pfam" id="PF12344">
    <property type="entry name" value="UvrB"/>
    <property type="match status" value="1"/>
</dbReference>
<keyword evidence="13 14" id="KW-0742">SOS response</keyword>
<dbReference type="InterPro" id="IPR036876">
    <property type="entry name" value="UVR_dom_sf"/>
</dbReference>
<dbReference type="InterPro" id="IPR010982">
    <property type="entry name" value="Lambda_DNA-bd_dom_sf"/>
</dbReference>
<dbReference type="Gene3D" id="3.40.50.300">
    <property type="entry name" value="P-loop containing nucleotide triphosphate hydrolases"/>
    <property type="match status" value="4"/>
</dbReference>
<evidence type="ECO:0000256" key="14">
    <source>
        <dbReference type="RuleBase" id="RU003587"/>
    </source>
</evidence>
<comment type="caution">
    <text evidence="21">The sequence shown here is derived from an EMBL/GenBank/DDBJ whole genome shotgun (WGS) entry which is preliminary data.</text>
</comment>
<dbReference type="InterPro" id="IPR024759">
    <property type="entry name" value="UvrB_YAD/RRR_dom"/>
</dbReference>
<reference evidence="21 22" key="1">
    <citation type="submission" date="2020-08" db="EMBL/GenBank/DDBJ databases">
        <title>Genomic Encyclopedia of Type Strains, Phase IV (KMG-IV): sequencing the most valuable type-strain genomes for metagenomic binning, comparative biology and taxonomic classification.</title>
        <authorList>
            <person name="Goeker M."/>
        </authorList>
    </citation>
    <scope>NUCLEOTIDE SEQUENCE [LARGE SCALE GENOMIC DNA]</scope>
    <source>
        <strain evidence="21 22">DSM 105434</strain>
    </source>
</reference>
<dbReference type="InterPro" id="IPR004042">
    <property type="entry name" value="Intein_endonuc_central"/>
</dbReference>
<gene>
    <name evidence="13" type="primary">uvrB</name>
    <name evidence="21" type="ORF">HNQ10_004118</name>
</gene>
<comment type="domain">
    <text evidence="13">The beta-hairpin motif is involved in DNA binding.</text>
</comment>
<dbReference type="Pfam" id="PF00271">
    <property type="entry name" value="Helicase_C"/>
    <property type="match status" value="1"/>
</dbReference>
<dbReference type="RefSeq" id="WP_375791569.1">
    <property type="nucleotide sequence ID" value="NZ_BSUI01000035.1"/>
</dbReference>
<keyword evidence="9" id="KW-0651">Protein splicing</keyword>
<comment type="subunit">
    <text evidence="11 13 14">Forms a heterotetramer with UvrA during the search for lesions. Interacts with UvrC in an incision complex.</text>
</comment>
<evidence type="ECO:0000256" key="6">
    <source>
        <dbReference type="ARBA" id="ARBA00022813"/>
    </source>
</evidence>
<evidence type="ECO:0000256" key="4">
    <source>
        <dbReference type="ARBA" id="ARBA00022763"/>
    </source>
</evidence>
<dbReference type="Pfam" id="PF17757">
    <property type="entry name" value="UvrB_inter"/>
    <property type="match status" value="1"/>
</dbReference>
<dbReference type="InterPro" id="IPR001650">
    <property type="entry name" value="Helicase_C-like"/>
</dbReference>
<evidence type="ECO:0000256" key="7">
    <source>
        <dbReference type="ARBA" id="ARBA00022840"/>
    </source>
</evidence>
<feature type="compositionally biased region" description="Basic residues" evidence="15">
    <location>
        <begin position="1187"/>
        <end position="1196"/>
    </location>
</feature>
<evidence type="ECO:0000256" key="10">
    <source>
        <dbReference type="ARBA" id="ARBA00023204"/>
    </source>
</evidence>
<dbReference type="SMART" id="SM00490">
    <property type="entry name" value="HELICc"/>
    <property type="match status" value="1"/>
</dbReference>
<dbReference type="SMART" id="SM00487">
    <property type="entry name" value="DEXDc"/>
    <property type="match status" value="1"/>
</dbReference>
<feature type="domain" description="Helicase ATP-binding" evidence="19">
    <location>
        <begin position="568"/>
        <end position="680"/>
    </location>
</feature>
<dbReference type="PROSITE" id="PS51192">
    <property type="entry name" value="HELICASE_ATP_BIND_1"/>
    <property type="match status" value="1"/>
</dbReference>
<comment type="subcellular location">
    <subcellularLocation>
        <location evidence="13 14">Cytoplasm</location>
    </subcellularLocation>
</comment>
<dbReference type="PROSITE" id="PS50943">
    <property type="entry name" value="HTH_CROC1"/>
    <property type="match status" value="1"/>
</dbReference>
<dbReference type="CDD" id="cd00081">
    <property type="entry name" value="Hint"/>
    <property type="match status" value="1"/>
</dbReference>
<dbReference type="EMBL" id="JACHFV010000020">
    <property type="protein sequence ID" value="MBB5297247.1"/>
    <property type="molecule type" value="Genomic_DNA"/>
</dbReference>
<feature type="short sequence motif" description="Beta-hairpin" evidence="13">
    <location>
        <begin position="611"/>
        <end position="634"/>
    </location>
</feature>
<dbReference type="SUPFAM" id="SSF52540">
    <property type="entry name" value="P-loop containing nucleoside triphosphate hydrolases"/>
    <property type="match status" value="3"/>
</dbReference>
<evidence type="ECO:0000256" key="8">
    <source>
        <dbReference type="ARBA" id="ARBA00022881"/>
    </source>
</evidence>
<dbReference type="InterPro" id="IPR041471">
    <property type="entry name" value="UvrB_inter"/>
</dbReference>
<dbReference type="Pfam" id="PF02151">
    <property type="entry name" value="UVR"/>
    <property type="match status" value="1"/>
</dbReference>
<dbReference type="InterPro" id="IPR004807">
    <property type="entry name" value="UvrB"/>
</dbReference>
<proteinExistence type="inferred from homology"/>